<name>A0A2P2PLV8_RHIMU</name>
<dbReference type="EMBL" id="GGEC01075229">
    <property type="protein sequence ID" value="MBX55713.1"/>
    <property type="molecule type" value="Transcribed_RNA"/>
</dbReference>
<dbReference type="AlphaFoldDB" id="A0A2P2PLV8"/>
<evidence type="ECO:0000313" key="1">
    <source>
        <dbReference type="EMBL" id="MBX55713.1"/>
    </source>
</evidence>
<sequence>MWDIHKDGVRPSFTEALAMTYLVISRWACELPG</sequence>
<organism evidence="1">
    <name type="scientific">Rhizophora mucronata</name>
    <name type="common">Asiatic mangrove</name>
    <dbReference type="NCBI Taxonomy" id="61149"/>
    <lineage>
        <taxon>Eukaryota</taxon>
        <taxon>Viridiplantae</taxon>
        <taxon>Streptophyta</taxon>
        <taxon>Embryophyta</taxon>
        <taxon>Tracheophyta</taxon>
        <taxon>Spermatophyta</taxon>
        <taxon>Magnoliopsida</taxon>
        <taxon>eudicotyledons</taxon>
        <taxon>Gunneridae</taxon>
        <taxon>Pentapetalae</taxon>
        <taxon>rosids</taxon>
        <taxon>fabids</taxon>
        <taxon>Malpighiales</taxon>
        <taxon>Rhizophoraceae</taxon>
        <taxon>Rhizophora</taxon>
    </lineage>
</organism>
<proteinExistence type="predicted"/>
<reference evidence="1" key="1">
    <citation type="submission" date="2018-02" db="EMBL/GenBank/DDBJ databases">
        <title>Rhizophora mucronata_Transcriptome.</title>
        <authorList>
            <person name="Meera S.P."/>
            <person name="Sreeshan A."/>
            <person name="Augustine A."/>
        </authorList>
    </citation>
    <scope>NUCLEOTIDE SEQUENCE</scope>
    <source>
        <tissue evidence="1">Leaf</tissue>
    </source>
</reference>
<accession>A0A2P2PLV8</accession>
<protein>
    <submittedName>
        <fullName evidence="1">Uncharacterized protein</fullName>
    </submittedName>
</protein>